<proteinExistence type="predicted"/>
<reference evidence="3" key="1">
    <citation type="submission" date="2020-05" db="EMBL/GenBank/DDBJ databases">
        <authorList>
            <person name="Chiriac C."/>
            <person name="Salcher M."/>
            <person name="Ghai R."/>
            <person name="Kavagutti S V."/>
        </authorList>
    </citation>
    <scope>NUCLEOTIDE SEQUENCE</scope>
</reference>
<sequence length="106" mass="10654">MPTYVYKFIDSGETIEVQQAFTDDPFTELAHPVDGVVKPVKKVFTPVGVSFKGGGFYKTDSRSGSSTSSASTTASKPADTAAPAAAATTPAAPAAPAASPSPAATT</sequence>
<dbReference type="AlphaFoldDB" id="A0A6J6VFW6"/>
<accession>A0A6J6VFW6</accession>
<feature type="region of interest" description="Disordered" evidence="1">
    <location>
        <begin position="53"/>
        <end position="106"/>
    </location>
</feature>
<feature type="compositionally biased region" description="Low complexity" evidence="1">
    <location>
        <begin position="65"/>
        <end position="106"/>
    </location>
</feature>
<dbReference type="EMBL" id="CAEZZM010000161">
    <property type="protein sequence ID" value="CAB4770219.1"/>
    <property type="molecule type" value="Genomic_DNA"/>
</dbReference>
<protein>
    <submittedName>
        <fullName evidence="3">Unannotated protein</fullName>
    </submittedName>
</protein>
<evidence type="ECO:0000313" key="3">
    <source>
        <dbReference type="EMBL" id="CAB4770219.1"/>
    </source>
</evidence>
<evidence type="ECO:0000256" key="1">
    <source>
        <dbReference type="SAM" id="MobiDB-lite"/>
    </source>
</evidence>
<name>A0A6J6VFW6_9ZZZZ</name>
<evidence type="ECO:0000313" key="2">
    <source>
        <dbReference type="EMBL" id="CAB4650038.1"/>
    </source>
</evidence>
<dbReference type="EMBL" id="CAEZWB010000090">
    <property type="protein sequence ID" value="CAB4650038.1"/>
    <property type="molecule type" value="Genomic_DNA"/>
</dbReference>
<gene>
    <name evidence="2" type="ORF">UFOPK2166_00757</name>
    <name evidence="3" type="ORF">UFOPK2872_01114</name>
</gene>
<organism evidence="3">
    <name type="scientific">freshwater metagenome</name>
    <dbReference type="NCBI Taxonomy" id="449393"/>
    <lineage>
        <taxon>unclassified sequences</taxon>
        <taxon>metagenomes</taxon>
        <taxon>ecological metagenomes</taxon>
    </lineage>
</organism>